<feature type="chain" id="PRO_5020891361" evidence="1">
    <location>
        <begin position="19"/>
        <end position="309"/>
    </location>
</feature>
<dbReference type="InterPro" id="IPR029058">
    <property type="entry name" value="AB_hydrolase_fold"/>
</dbReference>
<feature type="domain" description="Serine aminopeptidase S33" evidence="2">
    <location>
        <begin position="68"/>
        <end position="150"/>
    </location>
</feature>
<dbReference type="AlphaFoldDB" id="A0A4V1N2M7"/>
<dbReference type="Proteomes" id="UP000289857">
    <property type="component" value="Unassembled WGS sequence"/>
</dbReference>
<keyword evidence="4" id="KW-1185">Reference proteome</keyword>
<reference evidence="4" key="1">
    <citation type="submission" date="2019-01" db="EMBL/GenBank/DDBJ databases">
        <title>Cytophagaceae bacterium strain CAR-16.</title>
        <authorList>
            <person name="Chen W.-M."/>
        </authorList>
    </citation>
    <scope>NUCLEOTIDE SEQUENCE [LARGE SCALE GENOMIC DNA]</scope>
    <source>
        <strain evidence="4">WWJ-16</strain>
    </source>
</reference>
<dbReference type="RefSeq" id="WP_129461419.1">
    <property type="nucleotide sequence ID" value="NZ_SBKN01000004.1"/>
</dbReference>
<dbReference type="Gene3D" id="3.40.50.1820">
    <property type="entry name" value="alpha/beta hydrolase"/>
    <property type="match status" value="1"/>
</dbReference>
<dbReference type="EMBL" id="SBKN01000004">
    <property type="protein sequence ID" value="RXR22534.1"/>
    <property type="molecule type" value="Genomic_DNA"/>
</dbReference>
<dbReference type="PANTHER" id="PTHR43265">
    <property type="entry name" value="ESTERASE ESTD"/>
    <property type="match status" value="1"/>
</dbReference>
<comment type="caution">
    <text evidence="3">The sequence shown here is derived from an EMBL/GenBank/DDBJ whole genome shotgun (WGS) entry which is preliminary data.</text>
</comment>
<organism evidence="3 4">
    <name type="scientific">Flavobacterium stagni</name>
    <dbReference type="NCBI Taxonomy" id="2506421"/>
    <lineage>
        <taxon>Bacteria</taxon>
        <taxon>Pseudomonadati</taxon>
        <taxon>Bacteroidota</taxon>
        <taxon>Flavobacteriia</taxon>
        <taxon>Flavobacteriales</taxon>
        <taxon>Flavobacteriaceae</taxon>
        <taxon>Flavobacterium</taxon>
    </lineage>
</organism>
<proteinExistence type="predicted"/>
<evidence type="ECO:0000256" key="1">
    <source>
        <dbReference type="SAM" id="SignalP"/>
    </source>
</evidence>
<protein>
    <submittedName>
        <fullName evidence="3">Alpha/beta hydrolase</fullName>
    </submittedName>
</protein>
<dbReference type="InterPro" id="IPR022742">
    <property type="entry name" value="Hydrolase_4"/>
</dbReference>
<dbReference type="InterPro" id="IPR053145">
    <property type="entry name" value="AB_hydrolase_Est10"/>
</dbReference>
<dbReference type="Pfam" id="PF12146">
    <property type="entry name" value="Hydrolase_4"/>
    <property type="match status" value="1"/>
</dbReference>
<evidence type="ECO:0000259" key="2">
    <source>
        <dbReference type="Pfam" id="PF12146"/>
    </source>
</evidence>
<evidence type="ECO:0000313" key="3">
    <source>
        <dbReference type="EMBL" id="RXR22534.1"/>
    </source>
</evidence>
<gene>
    <name evidence="3" type="ORF">EQG61_08100</name>
</gene>
<dbReference type="PANTHER" id="PTHR43265:SF1">
    <property type="entry name" value="ESTERASE ESTD"/>
    <property type="match status" value="1"/>
</dbReference>
<dbReference type="GO" id="GO:0052689">
    <property type="term" value="F:carboxylic ester hydrolase activity"/>
    <property type="evidence" value="ECO:0007669"/>
    <property type="project" value="TreeGrafter"/>
</dbReference>
<dbReference type="OrthoDB" id="9809549at2"/>
<keyword evidence="3" id="KW-0378">Hydrolase</keyword>
<name>A0A4V1N2M7_9FLAO</name>
<sequence>MKPIIQLLLFWFSLTTMGQNSFTSQEIEINPLIKGSLMQPNSGSTTLVILIAGSGPTNRNGNQPGLSTNCYKYLGQQLAQNGIAFFSYDKRIIAQIINKTLDESKLRFEDMVVDATSVLEYFKSKNSYAKIIIAGHSEGSLIGILTAQKGVAGYISISGPGRPADQILTEQLTKDQPEAAASLQQCIDTMKSTGKWSCDTKVENTAAIFRPTVIPYLLSWFQYNPYTEIQKLTIPVLLINGDQDLQVQVKDAELLKKACPKAQLEIIKDMNHVLKNTPTLELNKEAYTNGTLPVETKLVAIITQFVQQL</sequence>
<evidence type="ECO:0000313" key="4">
    <source>
        <dbReference type="Proteomes" id="UP000289857"/>
    </source>
</evidence>
<accession>A0A4V1N2M7</accession>
<keyword evidence="1" id="KW-0732">Signal</keyword>
<feature type="signal peptide" evidence="1">
    <location>
        <begin position="1"/>
        <end position="18"/>
    </location>
</feature>
<dbReference type="SUPFAM" id="SSF53474">
    <property type="entry name" value="alpha/beta-Hydrolases"/>
    <property type="match status" value="1"/>
</dbReference>